<dbReference type="KEGG" id="pmet:G4Y79_23385"/>
<dbReference type="GO" id="GO:0043456">
    <property type="term" value="P:regulation of pentose-phosphate shunt"/>
    <property type="evidence" value="ECO:0007669"/>
    <property type="project" value="TreeGrafter"/>
</dbReference>
<dbReference type="SMART" id="SM00855">
    <property type="entry name" value="PGAM"/>
    <property type="match status" value="1"/>
</dbReference>
<dbReference type="CDD" id="cd07067">
    <property type="entry name" value="HP_PGM_like"/>
    <property type="match status" value="1"/>
</dbReference>
<evidence type="ECO:0000256" key="2">
    <source>
        <dbReference type="PIRSR" id="PIRSR613078-1"/>
    </source>
</evidence>
<dbReference type="InterPro" id="IPR029033">
    <property type="entry name" value="His_PPase_superfam"/>
</dbReference>
<organism evidence="4 5">
    <name type="scientific">Phototrophicus methaneseepsis</name>
    <dbReference type="NCBI Taxonomy" id="2710758"/>
    <lineage>
        <taxon>Bacteria</taxon>
        <taxon>Bacillati</taxon>
        <taxon>Chloroflexota</taxon>
        <taxon>Candidatus Thermofontia</taxon>
        <taxon>Phototrophicales</taxon>
        <taxon>Phototrophicaceae</taxon>
        <taxon>Phototrophicus</taxon>
    </lineage>
</organism>
<dbReference type="GO" id="GO:0005829">
    <property type="term" value="C:cytosol"/>
    <property type="evidence" value="ECO:0007669"/>
    <property type="project" value="TreeGrafter"/>
</dbReference>
<sequence>MTQLLLIRHAVNDFVKTGKLAGWTPGVHLNEEGQAQAAALGERLASVKLSHIYASPLERTMETAQAIVEHHPHLEVEQHLGIGEVRYGDWEGKKIADLRSRKMWQVVQEYPSRAYFPGGEAMRDVQSRVVNALESIVDKHPGQTVALVFHADLIKMAVAHYLGVHLDNFQRIVISPASITTIMLGHSRPYVATVNDTAHVQAMKKQKEQAKNGENRN</sequence>
<dbReference type="SUPFAM" id="SSF53254">
    <property type="entry name" value="Phosphoglycerate mutase-like"/>
    <property type="match status" value="1"/>
</dbReference>
<dbReference type="GO" id="GO:0004331">
    <property type="term" value="F:fructose-2,6-bisphosphate 2-phosphatase activity"/>
    <property type="evidence" value="ECO:0007669"/>
    <property type="project" value="TreeGrafter"/>
</dbReference>
<protein>
    <submittedName>
        <fullName evidence="4">MSMEG_4193 family putative phosphomutase</fullName>
    </submittedName>
</protein>
<evidence type="ECO:0000313" key="4">
    <source>
        <dbReference type="EMBL" id="QPC82595.1"/>
    </source>
</evidence>
<reference evidence="4" key="1">
    <citation type="submission" date="2020-02" db="EMBL/GenBank/DDBJ databases">
        <authorList>
            <person name="Zheng R.K."/>
            <person name="Sun C.M."/>
        </authorList>
    </citation>
    <scope>NUCLEOTIDE SEQUENCE [LARGE SCALE GENOMIC DNA]</scope>
    <source>
        <strain evidence="4">Rifampicinis</strain>
    </source>
</reference>
<dbReference type="RefSeq" id="WP_195170664.1">
    <property type="nucleotide sequence ID" value="NZ_CP062983.1"/>
</dbReference>
<dbReference type="PIRSF" id="PIRSF000709">
    <property type="entry name" value="6PFK_2-Ptase"/>
    <property type="match status" value="1"/>
</dbReference>
<dbReference type="Gene3D" id="3.40.50.1240">
    <property type="entry name" value="Phosphoglycerate mutase-like"/>
    <property type="match status" value="1"/>
</dbReference>
<dbReference type="Proteomes" id="UP000594468">
    <property type="component" value="Chromosome"/>
</dbReference>
<keyword evidence="1" id="KW-0378">Hydrolase</keyword>
<dbReference type="AlphaFoldDB" id="A0A7S8E919"/>
<dbReference type="InterPro" id="IPR022492">
    <property type="entry name" value="Phosphomutase_MSMEG4193_put"/>
</dbReference>
<dbReference type="EMBL" id="CP062983">
    <property type="protein sequence ID" value="QPC82595.1"/>
    <property type="molecule type" value="Genomic_DNA"/>
</dbReference>
<dbReference type="NCBIfam" id="TIGR03848">
    <property type="entry name" value="MSMEG_4193"/>
    <property type="match status" value="1"/>
</dbReference>
<feature type="binding site" evidence="3">
    <location>
        <begin position="84"/>
        <end position="87"/>
    </location>
    <ligand>
        <name>substrate</name>
    </ligand>
</feature>
<keyword evidence="5" id="KW-1185">Reference proteome</keyword>
<accession>A0A7S8E919</accession>
<evidence type="ECO:0000256" key="3">
    <source>
        <dbReference type="PIRSR" id="PIRSR613078-2"/>
    </source>
</evidence>
<evidence type="ECO:0000256" key="1">
    <source>
        <dbReference type="ARBA" id="ARBA00022801"/>
    </source>
</evidence>
<name>A0A7S8E919_9CHLR</name>
<dbReference type="GO" id="GO:0045820">
    <property type="term" value="P:negative regulation of glycolytic process"/>
    <property type="evidence" value="ECO:0007669"/>
    <property type="project" value="TreeGrafter"/>
</dbReference>
<dbReference type="PANTHER" id="PTHR46517">
    <property type="entry name" value="FRUCTOSE-2,6-BISPHOSPHATASE TIGAR"/>
    <property type="match status" value="1"/>
</dbReference>
<evidence type="ECO:0000313" key="5">
    <source>
        <dbReference type="Proteomes" id="UP000594468"/>
    </source>
</evidence>
<proteinExistence type="predicted"/>
<feature type="active site" description="Tele-phosphohistidine intermediate" evidence="2">
    <location>
        <position position="9"/>
    </location>
</feature>
<dbReference type="PANTHER" id="PTHR46517:SF1">
    <property type="entry name" value="FRUCTOSE-2,6-BISPHOSPHATASE TIGAR"/>
    <property type="match status" value="1"/>
</dbReference>
<dbReference type="InterPro" id="IPR013078">
    <property type="entry name" value="His_Pase_superF_clade-1"/>
</dbReference>
<dbReference type="Pfam" id="PF00300">
    <property type="entry name" value="His_Phos_1"/>
    <property type="match status" value="1"/>
</dbReference>
<dbReference type="InterPro" id="IPR051695">
    <property type="entry name" value="Phosphoglycerate_Mutase"/>
</dbReference>
<feature type="binding site" evidence="3">
    <location>
        <position position="59"/>
    </location>
    <ligand>
        <name>substrate</name>
    </ligand>
</feature>
<gene>
    <name evidence="4" type="ORF">G4Y79_23385</name>
</gene>
<feature type="active site" description="Proton donor/acceptor" evidence="2">
    <location>
        <position position="84"/>
    </location>
</feature>